<evidence type="ECO:0000313" key="10">
    <source>
        <dbReference type="EMBL" id="MCP2178274.1"/>
    </source>
</evidence>
<accession>A0ABT1HK57</accession>
<comment type="similarity">
    <text evidence="2 9">Belongs to the gluconokinase GntK/GntV family.</text>
</comment>
<dbReference type="Pfam" id="PF13238">
    <property type="entry name" value="AAA_18"/>
    <property type="match status" value="1"/>
</dbReference>
<evidence type="ECO:0000256" key="5">
    <source>
        <dbReference type="ARBA" id="ARBA00022741"/>
    </source>
</evidence>
<dbReference type="EC" id="2.7.1.12" evidence="3 9"/>
<name>A0ABT1HK57_9NOCA</name>
<keyword evidence="4 9" id="KW-0808">Transferase</keyword>
<dbReference type="InterPro" id="IPR027417">
    <property type="entry name" value="P-loop_NTPase"/>
</dbReference>
<keyword evidence="5 9" id="KW-0547">Nucleotide-binding</keyword>
<evidence type="ECO:0000313" key="11">
    <source>
        <dbReference type="Proteomes" id="UP001206895"/>
    </source>
</evidence>
<sequence length="174" mass="19102">MTKPAIGRDVHLCVMGVSGVGKSTVGAELARRLGRSFGDADDLHPRSNVVEMAAGTPLTDTERGPWLDAVAAWLDEQSETVGGVVFACSALKRRYRDRLAESDAPVFFLHLTADTDELRRRMTERKGHFMHVNMLESQLADLEPIESDERGLQILTGGSVTETVERVLASIRPE</sequence>
<organism evidence="10 11">
    <name type="scientific">Williamsia maris</name>
    <dbReference type="NCBI Taxonomy" id="72806"/>
    <lineage>
        <taxon>Bacteria</taxon>
        <taxon>Bacillati</taxon>
        <taxon>Actinomycetota</taxon>
        <taxon>Actinomycetes</taxon>
        <taxon>Mycobacteriales</taxon>
        <taxon>Nocardiaceae</taxon>
        <taxon>Williamsia</taxon>
    </lineage>
</organism>
<keyword evidence="7 9" id="KW-0067">ATP-binding</keyword>
<dbReference type="RefSeq" id="WP_253663209.1">
    <property type="nucleotide sequence ID" value="NZ_BAAAJQ010000003.1"/>
</dbReference>
<evidence type="ECO:0000256" key="7">
    <source>
        <dbReference type="ARBA" id="ARBA00022840"/>
    </source>
</evidence>
<dbReference type="Gene3D" id="3.40.50.300">
    <property type="entry name" value="P-loop containing nucleotide triphosphate hydrolases"/>
    <property type="match status" value="1"/>
</dbReference>
<keyword evidence="6 9" id="KW-0418">Kinase</keyword>
<dbReference type="EMBL" id="JAMTCJ010000004">
    <property type="protein sequence ID" value="MCP2178274.1"/>
    <property type="molecule type" value="Genomic_DNA"/>
</dbReference>
<keyword evidence="11" id="KW-1185">Reference proteome</keyword>
<comment type="pathway">
    <text evidence="1">Carbohydrate acid metabolism.</text>
</comment>
<gene>
    <name evidence="10" type="ORF">LX13_004115</name>
</gene>
<dbReference type="SUPFAM" id="SSF52540">
    <property type="entry name" value="P-loop containing nucleoside triphosphate hydrolases"/>
    <property type="match status" value="1"/>
</dbReference>
<reference evidence="10 11" key="1">
    <citation type="submission" date="2022-06" db="EMBL/GenBank/DDBJ databases">
        <title>Genomic Encyclopedia of Archaeal and Bacterial Type Strains, Phase II (KMG-II): from individual species to whole genera.</title>
        <authorList>
            <person name="Goeker M."/>
        </authorList>
    </citation>
    <scope>NUCLEOTIDE SEQUENCE [LARGE SCALE GENOMIC DNA]</scope>
    <source>
        <strain evidence="10 11">DSM 44693</strain>
    </source>
</reference>
<dbReference type="InterPro" id="IPR006001">
    <property type="entry name" value="Therm_gnt_kin"/>
</dbReference>
<comment type="catalytic activity">
    <reaction evidence="8 9">
        <text>D-gluconate + ATP = 6-phospho-D-gluconate + ADP + H(+)</text>
        <dbReference type="Rhea" id="RHEA:19433"/>
        <dbReference type="ChEBI" id="CHEBI:15378"/>
        <dbReference type="ChEBI" id="CHEBI:18391"/>
        <dbReference type="ChEBI" id="CHEBI:30616"/>
        <dbReference type="ChEBI" id="CHEBI:58759"/>
        <dbReference type="ChEBI" id="CHEBI:456216"/>
        <dbReference type="EC" id="2.7.1.12"/>
    </reaction>
</comment>
<dbReference type="NCBIfam" id="TIGR01313">
    <property type="entry name" value="therm_gnt_kin"/>
    <property type="match status" value="1"/>
</dbReference>
<dbReference type="Proteomes" id="UP001206895">
    <property type="component" value="Unassembled WGS sequence"/>
</dbReference>
<evidence type="ECO:0000256" key="8">
    <source>
        <dbReference type="ARBA" id="ARBA00048090"/>
    </source>
</evidence>
<evidence type="ECO:0000256" key="2">
    <source>
        <dbReference type="ARBA" id="ARBA00008420"/>
    </source>
</evidence>
<evidence type="ECO:0000256" key="3">
    <source>
        <dbReference type="ARBA" id="ARBA00012054"/>
    </source>
</evidence>
<evidence type="ECO:0000256" key="1">
    <source>
        <dbReference type="ARBA" id="ARBA00004761"/>
    </source>
</evidence>
<evidence type="ECO:0000256" key="4">
    <source>
        <dbReference type="ARBA" id="ARBA00022679"/>
    </source>
</evidence>
<protein>
    <recommendedName>
        <fullName evidence="3 9">Gluconokinase</fullName>
        <ecNumber evidence="3 9">2.7.1.12</ecNumber>
    </recommendedName>
</protein>
<dbReference type="PANTHER" id="PTHR43442:SF3">
    <property type="entry name" value="GLUCONOKINASE-RELATED"/>
    <property type="match status" value="1"/>
</dbReference>
<proteinExistence type="inferred from homology"/>
<dbReference type="PANTHER" id="PTHR43442">
    <property type="entry name" value="GLUCONOKINASE-RELATED"/>
    <property type="match status" value="1"/>
</dbReference>
<evidence type="ECO:0000256" key="9">
    <source>
        <dbReference type="RuleBase" id="RU363066"/>
    </source>
</evidence>
<dbReference type="CDD" id="cd02021">
    <property type="entry name" value="GntK"/>
    <property type="match status" value="1"/>
</dbReference>
<comment type="caution">
    <text evidence="10">The sequence shown here is derived from an EMBL/GenBank/DDBJ whole genome shotgun (WGS) entry which is preliminary data.</text>
</comment>
<evidence type="ECO:0000256" key="6">
    <source>
        <dbReference type="ARBA" id="ARBA00022777"/>
    </source>
</evidence>